<evidence type="ECO:0000256" key="7">
    <source>
        <dbReference type="NCBIfam" id="TIGR01882"/>
    </source>
</evidence>
<feature type="region of interest" description="Disordered" evidence="10">
    <location>
        <begin position="357"/>
        <end position="380"/>
    </location>
</feature>
<feature type="active site" description="Proton acceptor" evidence="8">
    <location>
        <position position="176"/>
    </location>
</feature>
<sequence>MSRERLLNRFLKYTQIDTTAGEPGEKYPSSDGQLVLGKLLAEEMREMGITDAEQDKFGLVYGTVPGKVSSCPIVALNSHVDTSPETTGKNVKPNVIHDYAGGDIQLSGDPSKVITVRENPELNDLHGCTLITTDGTTLLGGDDKAGIAVILEAAQRLLENDSLKTGPLKILFTCDEEIGHGVDHVDLERLGADVCYTLDGPGANELNAETFSADLATITVKGVNIHPSIAKGRMINSIRAASSLVAKLPVDKLAPESTEEREGFIHPYIVHGGVAETIVHCILRSFETDELTKQAELLRTLAQEVEAEFPGCEISVEITPQYRNLRDGLDKEPRAVPIAERAHQELGRKVNKSVIRGGTDGSALTAQGLPTPNLSTGQHNPHSPLEWACLDEMEQAVELVLKLLELWATEPKSPSASS</sequence>
<keyword evidence="3 9" id="KW-0479">Metal-binding</keyword>
<evidence type="ECO:0000259" key="11">
    <source>
        <dbReference type="Pfam" id="PF07687"/>
    </source>
</evidence>
<dbReference type="PIRSF" id="PIRSF037215">
    <property type="entry name" value="Peptidase_M20B"/>
    <property type="match status" value="1"/>
</dbReference>
<comment type="similarity">
    <text evidence="1">Belongs to the peptidase M20B family.</text>
</comment>
<feature type="binding site" evidence="9">
    <location>
        <position position="79"/>
    </location>
    <ligand>
        <name>Zn(2+)</name>
        <dbReference type="ChEBI" id="CHEBI:29105"/>
        <label>1</label>
    </ligand>
</feature>
<comment type="cofactor">
    <cofactor evidence="9">
        <name>Zn(2+)</name>
        <dbReference type="ChEBI" id="CHEBI:29105"/>
    </cofactor>
    <text evidence="9">Binds 2 Zn(2+) ions per subunit.</text>
</comment>
<dbReference type="PANTHER" id="PTHR42994">
    <property type="entry name" value="PEPTIDASE T"/>
    <property type="match status" value="1"/>
</dbReference>
<organism evidence="12 13">
    <name type="scientific">Blastopirellula marina</name>
    <dbReference type="NCBI Taxonomy" id="124"/>
    <lineage>
        <taxon>Bacteria</taxon>
        <taxon>Pseudomonadati</taxon>
        <taxon>Planctomycetota</taxon>
        <taxon>Planctomycetia</taxon>
        <taxon>Pirellulales</taxon>
        <taxon>Pirellulaceae</taxon>
        <taxon>Blastopirellula</taxon>
    </lineage>
</organism>
<feature type="domain" description="Peptidase M20 dimerisation" evidence="11">
    <location>
        <begin position="216"/>
        <end position="303"/>
    </location>
</feature>
<reference evidence="12 13" key="1">
    <citation type="submission" date="2018-02" db="EMBL/GenBank/DDBJ databases">
        <title>Comparative genomes isolates from brazilian mangrove.</title>
        <authorList>
            <person name="Araujo J.E."/>
            <person name="Taketani R.G."/>
            <person name="Silva M.C.P."/>
            <person name="Loureco M.V."/>
            <person name="Andreote F.D."/>
        </authorList>
    </citation>
    <scope>NUCLEOTIDE SEQUENCE [LARGE SCALE GENOMIC DNA]</scope>
    <source>
        <strain evidence="12 13">Hex-1 MGV</strain>
    </source>
</reference>
<keyword evidence="5 9" id="KW-0862">Zinc</keyword>
<proteinExistence type="inferred from homology"/>
<dbReference type="Gene3D" id="3.30.70.360">
    <property type="match status" value="1"/>
</dbReference>
<dbReference type="Pfam" id="PF01546">
    <property type="entry name" value="Peptidase_M20"/>
    <property type="match status" value="1"/>
</dbReference>
<evidence type="ECO:0000256" key="6">
    <source>
        <dbReference type="ARBA" id="ARBA00023049"/>
    </source>
</evidence>
<dbReference type="Gene3D" id="3.40.630.10">
    <property type="entry name" value="Zn peptidases"/>
    <property type="match status" value="1"/>
</dbReference>
<dbReference type="InterPro" id="IPR011650">
    <property type="entry name" value="Peptidase_M20_dimer"/>
</dbReference>
<dbReference type="NCBIfam" id="NF003976">
    <property type="entry name" value="PRK05469.1"/>
    <property type="match status" value="1"/>
</dbReference>
<dbReference type="GO" id="GO:0008237">
    <property type="term" value="F:metallopeptidase activity"/>
    <property type="evidence" value="ECO:0007669"/>
    <property type="project" value="UniProtKB-KW"/>
</dbReference>
<dbReference type="RefSeq" id="WP_105331521.1">
    <property type="nucleotide sequence ID" value="NZ_PUHY01000012.1"/>
</dbReference>
<dbReference type="NCBIfam" id="TIGR01882">
    <property type="entry name" value="peptidase-T"/>
    <property type="match status" value="1"/>
</dbReference>
<feature type="binding site" evidence="9">
    <location>
        <position position="199"/>
    </location>
    <ligand>
        <name>Zn(2+)</name>
        <dbReference type="ChEBI" id="CHEBI:29105"/>
        <label>1</label>
    </ligand>
</feature>
<feature type="active site" evidence="8">
    <location>
        <position position="81"/>
    </location>
</feature>
<dbReference type="PANTHER" id="PTHR42994:SF1">
    <property type="entry name" value="PEPTIDASE T"/>
    <property type="match status" value="1"/>
</dbReference>
<evidence type="ECO:0000256" key="2">
    <source>
        <dbReference type="ARBA" id="ARBA00022670"/>
    </source>
</evidence>
<evidence type="ECO:0000256" key="3">
    <source>
        <dbReference type="ARBA" id="ARBA00022723"/>
    </source>
</evidence>
<feature type="binding site" evidence="9">
    <location>
        <position position="142"/>
    </location>
    <ligand>
        <name>Zn(2+)</name>
        <dbReference type="ChEBI" id="CHEBI:29105"/>
        <label>1</label>
    </ligand>
</feature>
<evidence type="ECO:0000256" key="10">
    <source>
        <dbReference type="SAM" id="MobiDB-lite"/>
    </source>
</evidence>
<evidence type="ECO:0000256" key="8">
    <source>
        <dbReference type="PIRSR" id="PIRSR037215-1"/>
    </source>
</evidence>
<protein>
    <recommendedName>
        <fullName evidence="7">Peptidase T</fullName>
        <ecNumber evidence="7">3.4.11.4</ecNumber>
    </recommendedName>
</protein>
<feature type="binding site" evidence="9">
    <location>
        <position position="382"/>
    </location>
    <ligand>
        <name>Zn(2+)</name>
        <dbReference type="ChEBI" id="CHEBI:29105"/>
        <label>2</label>
    </ligand>
</feature>
<gene>
    <name evidence="12" type="primary">pepT</name>
    <name evidence="12" type="ORF">C5Y83_20060</name>
</gene>
<dbReference type="Proteomes" id="UP000238322">
    <property type="component" value="Unassembled WGS sequence"/>
</dbReference>
<name>A0A2S8FKF4_9BACT</name>
<accession>A0A2S8FKF4</accession>
<evidence type="ECO:0000256" key="9">
    <source>
        <dbReference type="PIRSR" id="PIRSR037215-2"/>
    </source>
</evidence>
<feature type="binding site" evidence="9">
    <location>
        <position position="177"/>
    </location>
    <ligand>
        <name>Zn(2+)</name>
        <dbReference type="ChEBI" id="CHEBI:29105"/>
        <label>2</label>
    </ligand>
</feature>
<dbReference type="InterPro" id="IPR036264">
    <property type="entry name" value="Bact_exopeptidase_dim_dom"/>
</dbReference>
<evidence type="ECO:0000256" key="1">
    <source>
        <dbReference type="ARBA" id="ARBA00009692"/>
    </source>
</evidence>
<evidence type="ECO:0000256" key="5">
    <source>
        <dbReference type="ARBA" id="ARBA00022833"/>
    </source>
</evidence>
<keyword evidence="4" id="KW-0378">Hydrolase</keyword>
<dbReference type="InterPro" id="IPR002933">
    <property type="entry name" value="Peptidase_M20"/>
</dbReference>
<evidence type="ECO:0000256" key="4">
    <source>
        <dbReference type="ARBA" id="ARBA00022801"/>
    </source>
</evidence>
<dbReference type="NCBIfam" id="NF009920">
    <property type="entry name" value="PRK13381.1"/>
    <property type="match status" value="1"/>
</dbReference>
<dbReference type="EC" id="3.4.11.4" evidence="7"/>
<dbReference type="SUPFAM" id="SSF53187">
    <property type="entry name" value="Zn-dependent exopeptidases"/>
    <property type="match status" value="1"/>
</dbReference>
<dbReference type="AlphaFoldDB" id="A0A2S8FKF4"/>
<dbReference type="GO" id="GO:0006518">
    <property type="term" value="P:peptide metabolic process"/>
    <property type="evidence" value="ECO:0007669"/>
    <property type="project" value="InterPro"/>
</dbReference>
<comment type="caution">
    <text evidence="12">The sequence shown here is derived from an EMBL/GenBank/DDBJ whole genome shotgun (WGS) entry which is preliminary data.</text>
</comment>
<dbReference type="GO" id="GO:0045148">
    <property type="term" value="F:tripeptide aminopeptidase activity"/>
    <property type="evidence" value="ECO:0007669"/>
    <property type="project" value="UniProtKB-UniRule"/>
</dbReference>
<evidence type="ECO:0000313" key="13">
    <source>
        <dbReference type="Proteomes" id="UP000238322"/>
    </source>
</evidence>
<dbReference type="PROSITE" id="PS00758">
    <property type="entry name" value="ARGE_DAPE_CPG2_1"/>
    <property type="match status" value="1"/>
</dbReference>
<dbReference type="GO" id="GO:0006508">
    <property type="term" value="P:proteolysis"/>
    <property type="evidence" value="ECO:0007669"/>
    <property type="project" value="UniProtKB-UniRule"/>
</dbReference>
<dbReference type="GO" id="GO:0005829">
    <property type="term" value="C:cytosol"/>
    <property type="evidence" value="ECO:0007669"/>
    <property type="project" value="TreeGrafter"/>
</dbReference>
<keyword evidence="2" id="KW-0645">Protease</keyword>
<feature type="binding site" evidence="9">
    <location>
        <position position="142"/>
    </location>
    <ligand>
        <name>Zn(2+)</name>
        <dbReference type="ChEBI" id="CHEBI:29105"/>
        <label>2</label>
    </ligand>
</feature>
<dbReference type="EMBL" id="PUHY01000012">
    <property type="protein sequence ID" value="PQO32510.1"/>
    <property type="molecule type" value="Genomic_DNA"/>
</dbReference>
<dbReference type="OrthoDB" id="9804934at2"/>
<evidence type="ECO:0000313" key="12">
    <source>
        <dbReference type="EMBL" id="PQO32510.1"/>
    </source>
</evidence>
<keyword evidence="6" id="KW-0482">Metalloprotease</keyword>
<dbReference type="GO" id="GO:0008270">
    <property type="term" value="F:zinc ion binding"/>
    <property type="evidence" value="ECO:0007669"/>
    <property type="project" value="InterPro"/>
</dbReference>
<dbReference type="Pfam" id="PF07687">
    <property type="entry name" value="M20_dimer"/>
    <property type="match status" value="1"/>
</dbReference>
<dbReference type="InterPro" id="IPR010161">
    <property type="entry name" value="Peptidase_M20B"/>
</dbReference>
<feature type="compositionally biased region" description="Polar residues" evidence="10">
    <location>
        <begin position="362"/>
        <end position="380"/>
    </location>
</feature>
<dbReference type="SUPFAM" id="SSF55031">
    <property type="entry name" value="Bacterial exopeptidase dimerisation domain"/>
    <property type="match status" value="1"/>
</dbReference>
<dbReference type="InterPro" id="IPR001261">
    <property type="entry name" value="ArgE/DapE_CS"/>
</dbReference>